<sequence>MATPPTDPRDGVFVTTRPWGQFQQFTSGVPVTVKVMTISPGHRLSLQRHGHRGEMWQILDVPIQVTIGEQTWMAQVGEIVWVSSGTIHRIGNPGDTPGRVLEIAFGDFDEADIERLQDDYTR</sequence>
<organism evidence="2 3">
    <name type="scientific">Ornithinicoccus hortensis</name>
    <dbReference type="NCBI Taxonomy" id="82346"/>
    <lineage>
        <taxon>Bacteria</taxon>
        <taxon>Bacillati</taxon>
        <taxon>Actinomycetota</taxon>
        <taxon>Actinomycetes</taxon>
        <taxon>Micrococcales</taxon>
        <taxon>Intrasporangiaceae</taxon>
        <taxon>Ornithinicoccus</taxon>
    </lineage>
</organism>
<keyword evidence="2" id="KW-0413">Isomerase</keyword>
<dbReference type="Proteomes" id="UP000319516">
    <property type="component" value="Unassembled WGS sequence"/>
</dbReference>
<dbReference type="Pfam" id="PF01050">
    <property type="entry name" value="MannoseP_isomer"/>
    <property type="match status" value="1"/>
</dbReference>
<evidence type="ECO:0000313" key="3">
    <source>
        <dbReference type="Proteomes" id="UP000319516"/>
    </source>
</evidence>
<dbReference type="PANTHER" id="PTHR46390">
    <property type="entry name" value="MANNOSE-1-PHOSPHATE GUANYLYLTRANSFERASE"/>
    <property type="match status" value="1"/>
</dbReference>
<dbReference type="InterPro" id="IPR011051">
    <property type="entry name" value="RmlC_Cupin_sf"/>
</dbReference>
<dbReference type="GO" id="GO:0016853">
    <property type="term" value="F:isomerase activity"/>
    <property type="evidence" value="ECO:0007669"/>
    <property type="project" value="UniProtKB-KW"/>
</dbReference>
<evidence type="ECO:0000259" key="1">
    <source>
        <dbReference type="Pfam" id="PF01050"/>
    </source>
</evidence>
<name>A0A542YM08_9MICO</name>
<dbReference type="InterPro" id="IPR014710">
    <property type="entry name" value="RmlC-like_jellyroll"/>
</dbReference>
<accession>A0A542YM08</accession>
<gene>
    <name evidence="2" type="ORF">FB467_0057</name>
</gene>
<keyword evidence="3" id="KW-1185">Reference proteome</keyword>
<dbReference type="Gene3D" id="2.60.120.10">
    <property type="entry name" value="Jelly Rolls"/>
    <property type="match status" value="1"/>
</dbReference>
<dbReference type="GO" id="GO:0009298">
    <property type="term" value="P:GDP-mannose biosynthetic process"/>
    <property type="evidence" value="ECO:0007669"/>
    <property type="project" value="TreeGrafter"/>
</dbReference>
<dbReference type="RefSeq" id="WP_141783310.1">
    <property type="nucleotide sequence ID" value="NZ_BAAAIK010000008.1"/>
</dbReference>
<dbReference type="GO" id="GO:0005976">
    <property type="term" value="P:polysaccharide metabolic process"/>
    <property type="evidence" value="ECO:0007669"/>
    <property type="project" value="InterPro"/>
</dbReference>
<dbReference type="SUPFAM" id="SSF51182">
    <property type="entry name" value="RmlC-like cupins"/>
    <property type="match status" value="1"/>
</dbReference>
<comment type="caution">
    <text evidence="2">The sequence shown here is derived from an EMBL/GenBank/DDBJ whole genome shotgun (WGS) entry which is preliminary data.</text>
</comment>
<reference evidence="2 3" key="1">
    <citation type="submission" date="2019-06" db="EMBL/GenBank/DDBJ databases">
        <title>Sequencing the genomes of 1000 actinobacteria strains.</title>
        <authorList>
            <person name="Klenk H.-P."/>
        </authorList>
    </citation>
    <scope>NUCLEOTIDE SEQUENCE [LARGE SCALE GENOMIC DNA]</scope>
    <source>
        <strain evidence="2 3">DSM 12335</strain>
    </source>
</reference>
<dbReference type="GO" id="GO:0004475">
    <property type="term" value="F:mannose-1-phosphate guanylyltransferase (GTP) activity"/>
    <property type="evidence" value="ECO:0007669"/>
    <property type="project" value="TreeGrafter"/>
</dbReference>
<dbReference type="OrthoDB" id="9806359at2"/>
<evidence type="ECO:0000313" key="2">
    <source>
        <dbReference type="EMBL" id="TQL48994.1"/>
    </source>
</evidence>
<proteinExistence type="predicted"/>
<protein>
    <submittedName>
        <fullName evidence="2">Mannose-6-phosphate isomerase type 2</fullName>
    </submittedName>
</protein>
<dbReference type="InterPro" id="IPR001538">
    <property type="entry name" value="Man6P_isomerase-2_C"/>
</dbReference>
<dbReference type="CDD" id="cd02213">
    <property type="entry name" value="cupin_PMI_typeII_C"/>
    <property type="match status" value="1"/>
</dbReference>
<feature type="domain" description="Mannose-6-phosphate isomerase type II C-terminal" evidence="1">
    <location>
        <begin position="16"/>
        <end position="118"/>
    </location>
</feature>
<dbReference type="EMBL" id="VFOP01000001">
    <property type="protein sequence ID" value="TQL48994.1"/>
    <property type="molecule type" value="Genomic_DNA"/>
</dbReference>
<dbReference type="InterPro" id="IPR051161">
    <property type="entry name" value="Mannose-6P_isomerase_type2"/>
</dbReference>
<dbReference type="PANTHER" id="PTHR46390:SF1">
    <property type="entry name" value="MANNOSE-1-PHOSPHATE GUANYLYLTRANSFERASE"/>
    <property type="match status" value="1"/>
</dbReference>
<dbReference type="AlphaFoldDB" id="A0A542YM08"/>